<proteinExistence type="predicted"/>
<comment type="caution">
    <text evidence="2">The sequence shown here is derived from an EMBL/GenBank/DDBJ whole genome shotgun (WGS) entry which is preliminary data.</text>
</comment>
<dbReference type="EMBL" id="JBEGIE010000038">
    <property type="protein sequence ID" value="MEV4911512.1"/>
    <property type="molecule type" value="Genomic_DNA"/>
</dbReference>
<name>A0ABV3IBG1_9BACI</name>
<protein>
    <submittedName>
        <fullName evidence="2">Epimerase</fullName>
    </submittedName>
</protein>
<dbReference type="RefSeq" id="WP_199640042.1">
    <property type="nucleotide sequence ID" value="NZ_JBEGIE010000038.1"/>
</dbReference>
<feature type="transmembrane region" description="Helical" evidence="1">
    <location>
        <begin position="48"/>
        <end position="73"/>
    </location>
</feature>
<evidence type="ECO:0000313" key="3">
    <source>
        <dbReference type="Proteomes" id="UP001552502"/>
    </source>
</evidence>
<feature type="transmembrane region" description="Helical" evidence="1">
    <location>
        <begin position="85"/>
        <end position="106"/>
    </location>
</feature>
<keyword evidence="1" id="KW-1133">Transmembrane helix</keyword>
<accession>A0ABV3IBG1</accession>
<evidence type="ECO:0000256" key="1">
    <source>
        <dbReference type="SAM" id="Phobius"/>
    </source>
</evidence>
<sequence length="152" mass="17141">MNNQNDNKSNALFAVIHIVLPLLLPILLPTFVIVGMKKWMSDEVQYPSIISLLTLCIGFFIVEILFSLVLHLCKLSEEKLKELGFLGFTLSAVSTFLTFYVGYFWLANLNFTSVELSPHAVLVFAIACTLLLESIFKVMDMFDNSNENQANL</sequence>
<gene>
    <name evidence="2" type="ORF">MRBLBA1_002239</name>
</gene>
<reference evidence="2 3" key="1">
    <citation type="journal article" date="2023" name="Proc. Natl. Acad. Sci. U.S.A.">
        <title>Bacterial tolerance to host-exuded specialized metabolites structures the maize root microbiome.</title>
        <authorList>
            <person name="Thoenen L."/>
            <person name="Giroud C."/>
            <person name="Kreuzer M."/>
            <person name="Waelchli J."/>
            <person name="Gfeller V."/>
            <person name="Deslandes-Herold G."/>
            <person name="Mateo P."/>
            <person name="Robert C.A.M."/>
            <person name="Ahrens C.H."/>
            <person name="Rubio-Somoza I."/>
            <person name="Bruggmann R."/>
            <person name="Erb M."/>
            <person name="Schlaeppi K."/>
        </authorList>
    </citation>
    <scope>NUCLEOTIDE SEQUENCE [LARGE SCALE GENOMIC DNA]</scope>
    <source>
        <strain evidence="2 3">LBA1-1-1.1</strain>
    </source>
</reference>
<keyword evidence="3" id="KW-1185">Reference proteome</keyword>
<keyword evidence="1" id="KW-0472">Membrane</keyword>
<dbReference type="Proteomes" id="UP001552502">
    <property type="component" value="Unassembled WGS sequence"/>
</dbReference>
<organism evidence="2 3">
    <name type="scientific">Bacillus proteolyticus</name>
    <dbReference type="NCBI Taxonomy" id="2026192"/>
    <lineage>
        <taxon>Bacteria</taxon>
        <taxon>Bacillati</taxon>
        <taxon>Bacillota</taxon>
        <taxon>Bacilli</taxon>
        <taxon>Bacillales</taxon>
        <taxon>Bacillaceae</taxon>
        <taxon>Bacillus</taxon>
        <taxon>Bacillus cereus group</taxon>
    </lineage>
</organism>
<feature type="transmembrane region" description="Helical" evidence="1">
    <location>
        <begin position="118"/>
        <end position="136"/>
    </location>
</feature>
<evidence type="ECO:0000313" key="2">
    <source>
        <dbReference type="EMBL" id="MEV4911512.1"/>
    </source>
</evidence>
<keyword evidence="1" id="KW-0812">Transmembrane</keyword>
<feature type="transmembrane region" description="Helical" evidence="1">
    <location>
        <begin position="12"/>
        <end position="36"/>
    </location>
</feature>